<dbReference type="Proteomes" id="UP000177960">
    <property type="component" value="Unassembled WGS sequence"/>
</dbReference>
<evidence type="ECO:0000256" key="1">
    <source>
        <dbReference type="SAM" id="Phobius"/>
    </source>
</evidence>
<feature type="transmembrane region" description="Helical" evidence="1">
    <location>
        <begin position="276"/>
        <end position="293"/>
    </location>
</feature>
<evidence type="ECO:0008006" key="4">
    <source>
        <dbReference type="Google" id="ProtNLM"/>
    </source>
</evidence>
<feature type="transmembrane region" description="Helical" evidence="1">
    <location>
        <begin position="142"/>
        <end position="159"/>
    </location>
</feature>
<evidence type="ECO:0000313" key="3">
    <source>
        <dbReference type="Proteomes" id="UP000177960"/>
    </source>
</evidence>
<keyword evidence="1" id="KW-0812">Transmembrane</keyword>
<keyword evidence="1" id="KW-1133">Transmembrane helix</keyword>
<organism evidence="2 3">
    <name type="scientific">Candidatus Harrisonbacteria bacterium RIFCSPHIGHO2_02_FULL_42_16</name>
    <dbReference type="NCBI Taxonomy" id="1798404"/>
    <lineage>
        <taxon>Bacteria</taxon>
        <taxon>Candidatus Harrisoniibacteriota</taxon>
    </lineage>
</organism>
<gene>
    <name evidence="2" type="ORF">A3B92_01785</name>
</gene>
<proteinExistence type="predicted"/>
<evidence type="ECO:0000313" key="2">
    <source>
        <dbReference type="EMBL" id="OGY63564.1"/>
    </source>
</evidence>
<feature type="transmembrane region" description="Helical" evidence="1">
    <location>
        <begin position="54"/>
        <end position="73"/>
    </location>
</feature>
<dbReference type="AlphaFoldDB" id="A0A1G1ZGA3"/>
<feature type="transmembrane region" description="Helical" evidence="1">
    <location>
        <begin position="236"/>
        <end position="256"/>
    </location>
</feature>
<dbReference type="SUPFAM" id="SSF103481">
    <property type="entry name" value="Multidrug resistance efflux transporter EmrE"/>
    <property type="match status" value="1"/>
</dbReference>
<name>A0A1G1ZGA3_9BACT</name>
<reference evidence="2 3" key="1">
    <citation type="journal article" date="2016" name="Nat. Commun.">
        <title>Thousands of microbial genomes shed light on interconnected biogeochemical processes in an aquifer system.</title>
        <authorList>
            <person name="Anantharaman K."/>
            <person name="Brown C.T."/>
            <person name="Hug L.A."/>
            <person name="Sharon I."/>
            <person name="Castelle C.J."/>
            <person name="Probst A.J."/>
            <person name="Thomas B.C."/>
            <person name="Singh A."/>
            <person name="Wilkins M.J."/>
            <person name="Karaoz U."/>
            <person name="Brodie E.L."/>
            <person name="Williams K.H."/>
            <person name="Hubbard S.S."/>
            <person name="Banfield J.F."/>
        </authorList>
    </citation>
    <scope>NUCLEOTIDE SEQUENCE [LARGE SCALE GENOMIC DNA]</scope>
</reference>
<dbReference type="STRING" id="1798404.A3B92_01785"/>
<keyword evidence="1" id="KW-0472">Membrane</keyword>
<comment type="caution">
    <text evidence="2">The sequence shown here is derived from an EMBL/GenBank/DDBJ whole genome shotgun (WGS) entry which is preliminary data.</text>
</comment>
<protein>
    <recommendedName>
        <fullName evidence="4">EamA domain-containing protein</fullName>
    </recommendedName>
</protein>
<feature type="transmembrane region" description="Helical" evidence="1">
    <location>
        <begin position="334"/>
        <end position="352"/>
    </location>
</feature>
<dbReference type="InterPro" id="IPR037185">
    <property type="entry name" value="EmrE-like"/>
</dbReference>
<feature type="transmembrane region" description="Helical" evidence="1">
    <location>
        <begin position="85"/>
        <end position="104"/>
    </location>
</feature>
<feature type="transmembrane region" description="Helical" evidence="1">
    <location>
        <begin position="202"/>
        <end position="224"/>
    </location>
</feature>
<accession>A0A1G1ZGA3</accession>
<feature type="transmembrane region" description="Helical" evidence="1">
    <location>
        <begin position="302"/>
        <end position="322"/>
    </location>
</feature>
<sequence>MNLVWLTVILPMSLGAILIAVEAVVKRLILKGGNIHVGSFGIEIKGGMVSSLQVAILSFVSATLLFGLVYILAWGLTLPPILPKYWLAVLCGTAANSIIQFLNIKALSLDKGEVSLTQPLQAMTPGLISGLALLLGEYPSKVGCAGIGLMILGSYVLTWEKAPEYWYDYLGPIKRLRLLWNLTKVGLNDQTPEQRAEMNKSIVVSLALGSAAMGTIGLLFDGLFVRRGINLQGMVLGQMTMTAILSLTYLIIYHWHPDANEEQKQNFRNCLYGGQVMIYTGLIGTIFVARMILMQPVFNKAFVSYVGTLKRISILASVILGGQLLKEEEFKKRFWAAILIILGVILISMDGLPARLSTKIEYLGF</sequence>
<dbReference type="EMBL" id="MHJG01000021">
    <property type="protein sequence ID" value="OGY63564.1"/>
    <property type="molecule type" value="Genomic_DNA"/>
</dbReference>